<keyword evidence="8" id="KW-1185">Reference proteome</keyword>
<dbReference type="PANTHER" id="PTHR16557">
    <property type="entry name" value="ALKYLATED DNA REPAIR PROTEIN ALKB-RELATED"/>
    <property type="match status" value="1"/>
</dbReference>
<dbReference type="PANTHER" id="PTHR16557:SF2">
    <property type="entry name" value="NUCLEIC ACID DIOXYGENASE ALKBH1"/>
    <property type="match status" value="1"/>
</dbReference>
<evidence type="ECO:0000256" key="2">
    <source>
        <dbReference type="ARBA" id="ARBA00022723"/>
    </source>
</evidence>
<organism evidence="7 8">
    <name type="scientific">Paenarthrobacter ilicis</name>
    <dbReference type="NCBI Taxonomy" id="43665"/>
    <lineage>
        <taxon>Bacteria</taxon>
        <taxon>Bacillati</taxon>
        <taxon>Actinomycetota</taxon>
        <taxon>Actinomycetes</taxon>
        <taxon>Micrococcales</taxon>
        <taxon>Micrococcaceae</taxon>
        <taxon>Paenarthrobacter</taxon>
    </lineage>
</organism>
<name>A0ABX0TLX7_9MICC</name>
<proteinExistence type="predicted"/>
<dbReference type="RefSeq" id="WP_167268198.1">
    <property type="nucleotide sequence ID" value="NZ_BAAAVO010000009.1"/>
</dbReference>
<dbReference type="InterPro" id="IPR027450">
    <property type="entry name" value="AlkB-like"/>
</dbReference>
<gene>
    <name evidence="7" type="ORF">FHR86_003070</name>
</gene>
<dbReference type="EC" id="1.14.11.33" evidence="7"/>
<keyword evidence="4 7" id="KW-0560">Oxidoreductase</keyword>
<evidence type="ECO:0000256" key="5">
    <source>
        <dbReference type="ARBA" id="ARBA00023004"/>
    </source>
</evidence>
<dbReference type="GO" id="GO:0035516">
    <property type="term" value="F:broad specificity oxidative DNA demethylase activity"/>
    <property type="evidence" value="ECO:0007669"/>
    <property type="project" value="UniProtKB-EC"/>
</dbReference>
<comment type="cofactor">
    <cofactor evidence="1">
        <name>Fe(2+)</name>
        <dbReference type="ChEBI" id="CHEBI:29033"/>
    </cofactor>
</comment>
<comment type="caution">
    <text evidence="7">The sequence shown here is derived from an EMBL/GenBank/DDBJ whole genome shotgun (WGS) entry which is preliminary data.</text>
</comment>
<evidence type="ECO:0000256" key="4">
    <source>
        <dbReference type="ARBA" id="ARBA00023002"/>
    </source>
</evidence>
<reference evidence="7 8" key="1">
    <citation type="submission" date="2020-03" db="EMBL/GenBank/DDBJ databases">
        <title>Genomic Encyclopedia of Type Strains, Phase III (KMG-III): the genomes of soil and plant-associated and newly described type strains.</title>
        <authorList>
            <person name="Whitman W."/>
        </authorList>
    </citation>
    <scope>NUCLEOTIDE SEQUENCE [LARGE SCALE GENOMIC DNA]</scope>
    <source>
        <strain evidence="7 8">CECT 4207</strain>
    </source>
</reference>
<dbReference type="EMBL" id="JAAOZD010000006">
    <property type="protein sequence ID" value="NIJ02726.1"/>
    <property type="molecule type" value="Genomic_DNA"/>
</dbReference>
<keyword evidence="5" id="KW-0408">Iron</keyword>
<evidence type="ECO:0000313" key="7">
    <source>
        <dbReference type="EMBL" id="NIJ02726.1"/>
    </source>
</evidence>
<keyword evidence="2" id="KW-0479">Metal-binding</keyword>
<sequence>MTDDALFPLELVHPDLHDAGPRLIAPGAVHIPGWLTAEQQRWIVARFGEWTRGPVPLRAATLPGGHKMSVRTVCLGWHWQPYKYTREATDVNGQPVLDFPEWMVRLGQKAIQAATGVDGGNDSSLSVTASDYTPDAALVNFYDDGAAMGMHQDKDEHSNAPVVSLSIGESCIFRFGNTKTRTKPYTDVQLGSGDLFVFGGPSRFAYHGIPKVLQGTAPEDCGLSRGRINITMRVTGLGEPKQTERKAGAKELP</sequence>
<dbReference type="PROSITE" id="PS51471">
    <property type="entry name" value="FE2OG_OXY"/>
    <property type="match status" value="1"/>
</dbReference>
<keyword evidence="3" id="KW-0223">Dioxygenase</keyword>
<dbReference type="Gene3D" id="2.60.120.590">
    <property type="entry name" value="Alpha-ketoglutarate-dependent dioxygenase AlkB-like"/>
    <property type="match status" value="1"/>
</dbReference>
<evidence type="ECO:0000259" key="6">
    <source>
        <dbReference type="PROSITE" id="PS51471"/>
    </source>
</evidence>
<dbReference type="InterPro" id="IPR037151">
    <property type="entry name" value="AlkB-like_sf"/>
</dbReference>
<dbReference type="Pfam" id="PF13532">
    <property type="entry name" value="2OG-FeII_Oxy_2"/>
    <property type="match status" value="1"/>
</dbReference>
<accession>A0ABX0TLX7</accession>
<feature type="domain" description="Fe2OG dioxygenase" evidence="6">
    <location>
        <begin position="133"/>
        <end position="236"/>
    </location>
</feature>
<dbReference type="InterPro" id="IPR004574">
    <property type="entry name" value="Alkb"/>
</dbReference>
<evidence type="ECO:0000256" key="1">
    <source>
        <dbReference type="ARBA" id="ARBA00001954"/>
    </source>
</evidence>
<dbReference type="Proteomes" id="UP000802392">
    <property type="component" value="Unassembled WGS sequence"/>
</dbReference>
<evidence type="ECO:0000256" key="3">
    <source>
        <dbReference type="ARBA" id="ARBA00022964"/>
    </source>
</evidence>
<dbReference type="InterPro" id="IPR005123">
    <property type="entry name" value="Oxoglu/Fe-dep_dioxygenase_dom"/>
</dbReference>
<dbReference type="SUPFAM" id="SSF51197">
    <property type="entry name" value="Clavaminate synthase-like"/>
    <property type="match status" value="1"/>
</dbReference>
<protein>
    <submittedName>
        <fullName evidence="7">Alkylated DNA repair protein (DNA oxidative demethylase)</fullName>
        <ecNumber evidence="7">1.14.11.33</ecNumber>
    </submittedName>
</protein>
<evidence type="ECO:0000313" key="8">
    <source>
        <dbReference type="Proteomes" id="UP000802392"/>
    </source>
</evidence>